<feature type="signal peptide" evidence="1">
    <location>
        <begin position="1"/>
        <end position="20"/>
    </location>
</feature>
<dbReference type="PROSITE" id="PS51257">
    <property type="entry name" value="PROKAR_LIPOPROTEIN"/>
    <property type="match status" value="1"/>
</dbReference>
<dbReference type="AlphaFoldDB" id="A0A963YYX4"/>
<keyword evidence="1" id="KW-0732">Signal</keyword>
<proteinExistence type="predicted"/>
<dbReference type="EMBL" id="JAESVA010000001">
    <property type="protein sequence ID" value="MCB8878952.1"/>
    <property type="molecule type" value="Genomic_DNA"/>
</dbReference>
<feature type="chain" id="PRO_5037512883" description="Lipoprotein" evidence="1">
    <location>
        <begin position="21"/>
        <end position="136"/>
    </location>
</feature>
<organism evidence="2 3">
    <name type="scientific">Acidisoma cellulosilyticum</name>
    <dbReference type="NCBI Taxonomy" id="2802395"/>
    <lineage>
        <taxon>Bacteria</taxon>
        <taxon>Pseudomonadati</taxon>
        <taxon>Pseudomonadota</taxon>
        <taxon>Alphaproteobacteria</taxon>
        <taxon>Acetobacterales</taxon>
        <taxon>Acidocellaceae</taxon>
        <taxon>Acidisoma</taxon>
    </lineage>
</organism>
<name>A0A963YYX4_9PROT</name>
<evidence type="ECO:0000313" key="3">
    <source>
        <dbReference type="Proteomes" id="UP000721844"/>
    </source>
</evidence>
<reference evidence="2 3" key="1">
    <citation type="journal article" date="2021" name="Microorganisms">
        <title>Acidisoma silvae sp. nov. and Acidisomacellulosilytica sp. nov., Two Acidophilic Bacteria Isolated from Decaying Wood, Hydrolyzing Cellulose and Producing Poly-3-hydroxybutyrate.</title>
        <authorList>
            <person name="Mieszkin S."/>
            <person name="Pouder E."/>
            <person name="Uroz S."/>
            <person name="Simon-Colin C."/>
            <person name="Alain K."/>
        </authorList>
    </citation>
    <scope>NUCLEOTIDE SEQUENCE [LARGE SCALE GENOMIC DNA]</scope>
    <source>
        <strain evidence="2 3">HW T5.17</strain>
    </source>
</reference>
<protein>
    <recommendedName>
        <fullName evidence="4">Lipoprotein</fullName>
    </recommendedName>
</protein>
<keyword evidence="3" id="KW-1185">Reference proteome</keyword>
<evidence type="ECO:0000313" key="2">
    <source>
        <dbReference type="EMBL" id="MCB8878952.1"/>
    </source>
</evidence>
<accession>A0A963YYX4</accession>
<comment type="caution">
    <text evidence="2">The sequence shown here is derived from an EMBL/GenBank/DDBJ whole genome shotgun (WGS) entry which is preliminary data.</text>
</comment>
<sequence length="136" mass="13936">MRYSTLRFGVFGALSLLGLAGCQTGPTLSQRLHAYIGQPETALVQGLGVPQRSITTGGIKYLAYDWQSTQVIPGGGPGFGWGGGPWGPWGGGWGGGWYQPTTVVTMGCEATFQMGPSGTGAGEVVVAVILRGNACG</sequence>
<evidence type="ECO:0008006" key="4">
    <source>
        <dbReference type="Google" id="ProtNLM"/>
    </source>
</evidence>
<dbReference type="Proteomes" id="UP000721844">
    <property type="component" value="Unassembled WGS sequence"/>
</dbReference>
<gene>
    <name evidence="2" type="ORF">ACELLULO517_01810</name>
</gene>
<evidence type="ECO:0000256" key="1">
    <source>
        <dbReference type="SAM" id="SignalP"/>
    </source>
</evidence>
<dbReference type="RefSeq" id="WP_227305328.1">
    <property type="nucleotide sequence ID" value="NZ_JAESVA010000001.1"/>
</dbReference>